<feature type="region of interest" description="Disordered" evidence="1">
    <location>
        <begin position="47"/>
        <end position="70"/>
    </location>
</feature>
<dbReference type="EMBL" id="ML145126">
    <property type="protein sequence ID" value="TBU58315.1"/>
    <property type="molecule type" value="Genomic_DNA"/>
</dbReference>
<reference evidence="3 4" key="1">
    <citation type="submission" date="2019-01" db="EMBL/GenBank/DDBJ databases">
        <title>Draft genome sequences of three monokaryotic isolates of the white-rot basidiomycete fungus Dichomitus squalens.</title>
        <authorList>
            <consortium name="DOE Joint Genome Institute"/>
            <person name="Lopez S.C."/>
            <person name="Andreopoulos B."/>
            <person name="Pangilinan J."/>
            <person name="Lipzen A."/>
            <person name="Riley R."/>
            <person name="Ahrendt S."/>
            <person name="Ng V."/>
            <person name="Barry K."/>
            <person name="Daum C."/>
            <person name="Grigoriev I.V."/>
            <person name="Hilden K.S."/>
            <person name="Makela M.R."/>
            <person name="de Vries R.P."/>
        </authorList>
    </citation>
    <scope>NUCLEOTIDE SEQUENCE [LARGE SCALE GENOMIC DNA]</scope>
    <source>
        <strain evidence="3 4">CBS 464.89</strain>
    </source>
</reference>
<dbReference type="Pfam" id="PF20411">
    <property type="entry name" value="DUF6697"/>
    <property type="match status" value="1"/>
</dbReference>
<feature type="compositionally biased region" description="Low complexity" evidence="1">
    <location>
        <begin position="327"/>
        <end position="337"/>
    </location>
</feature>
<evidence type="ECO:0000256" key="1">
    <source>
        <dbReference type="SAM" id="MobiDB-lite"/>
    </source>
</evidence>
<dbReference type="STRING" id="114155.A0A4Q9PV09"/>
<sequence length="337" mass="37701">MVKELESLKLKLKQVQTDAADVKKSIYGASTQPSNVPASARVLTNLSPVASSSTSPRHVNLASSRKRPAAVEPATSEKPWIMDLTLVAYGSRLPNNRAAAIAKYLDVAVELPPKHRLPAVFTGMSIRSILGGNSKHHVLLSASAKEFAVNYGITNYSKPTMEQNPWAPSGPGKHGYWFCRPVSDKKHMFHRDEERHVFMGTSQSGGYHYCGYYRVAGVGWLTPEEWKSLSHPNKAAYMKSICRQPYIELKQRGASSFEQLASKLGKGDLLVPYVQLQCIEFDPAFYGELCRANDSFFEKEGFALHDRVKRRRITEEGGREDDEYESESASYFENEES</sequence>
<protein>
    <recommendedName>
        <fullName evidence="2">DUF6697 domain-containing protein</fullName>
    </recommendedName>
</protein>
<feature type="domain" description="DUF6697" evidence="2">
    <location>
        <begin position="125"/>
        <end position="291"/>
    </location>
</feature>
<proteinExistence type="predicted"/>
<organism evidence="3 4">
    <name type="scientific">Dichomitus squalens</name>
    <dbReference type="NCBI Taxonomy" id="114155"/>
    <lineage>
        <taxon>Eukaryota</taxon>
        <taxon>Fungi</taxon>
        <taxon>Dikarya</taxon>
        <taxon>Basidiomycota</taxon>
        <taxon>Agaricomycotina</taxon>
        <taxon>Agaricomycetes</taxon>
        <taxon>Polyporales</taxon>
        <taxon>Polyporaceae</taxon>
        <taxon>Dichomitus</taxon>
    </lineage>
</organism>
<accession>A0A4Q9PV09</accession>
<dbReference type="Proteomes" id="UP000292082">
    <property type="component" value="Unassembled WGS sequence"/>
</dbReference>
<evidence type="ECO:0000259" key="2">
    <source>
        <dbReference type="Pfam" id="PF20411"/>
    </source>
</evidence>
<feature type="compositionally biased region" description="Polar residues" evidence="1">
    <location>
        <begin position="47"/>
        <end position="63"/>
    </location>
</feature>
<dbReference type="InterPro" id="IPR046520">
    <property type="entry name" value="DUF6697"/>
</dbReference>
<name>A0A4Q9PV09_9APHY</name>
<evidence type="ECO:0000313" key="4">
    <source>
        <dbReference type="Proteomes" id="UP000292082"/>
    </source>
</evidence>
<evidence type="ECO:0000313" key="3">
    <source>
        <dbReference type="EMBL" id="TBU58315.1"/>
    </source>
</evidence>
<keyword evidence="4" id="KW-1185">Reference proteome</keyword>
<feature type="region of interest" description="Disordered" evidence="1">
    <location>
        <begin position="313"/>
        <end position="337"/>
    </location>
</feature>
<dbReference type="AlphaFoldDB" id="A0A4Q9PV09"/>
<gene>
    <name evidence="3" type="ORF">BD310DRAFT_927439</name>
</gene>